<dbReference type="Pfam" id="PF06433">
    <property type="entry name" value="Me-amine-dh_H"/>
    <property type="match status" value="1"/>
</dbReference>
<feature type="signal peptide" evidence="9">
    <location>
        <begin position="1"/>
        <end position="26"/>
    </location>
</feature>
<dbReference type="InterPro" id="IPR011044">
    <property type="entry name" value="Quino_amine_DH_bsu"/>
</dbReference>
<accession>A0A0P6WHV1</accession>
<dbReference type="Gene3D" id="2.130.10.10">
    <property type="entry name" value="YVTN repeat-like/Quinoprotein amine dehydrogenase"/>
    <property type="match status" value="1"/>
</dbReference>
<keyword evidence="7" id="KW-0560">Oxidoreductase</keyword>
<evidence type="ECO:0000256" key="3">
    <source>
        <dbReference type="ARBA" id="ARBA00022448"/>
    </source>
</evidence>
<comment type="subcellular location">
    <subcellularLocation>
        <location evidence="1">Periplasm</location>
    </subcellularLocation>
</comment>
<dbReference type="InterPro" id="IPR009451">
    <property type="entry name" value="Metamine_DH_Hvc"/>
</dbReference>
<reference evidence="10 11" key="1">
    <citation type="submission" date="2015-09" db="EMBL/GenBank/DDBJ databases">
        <authorList>
            <person name="Jackson K.R."/>
            <person name="Lunt B.L."/>
            <person name="Fisher J.N.B."/>
            <person name="Gardner A.V."/>
            <person name="Bailey M.E."/>
            <person name="Deus L.M."/>
            <person name="Earl A.S."/>
            <person name="Gibby P.D."/>
            <person name="Hartmann K.A."/>
            <person name="Liu J.E."/>
            <person name="Manci A.M."/>
            <person name="Nielsen D.A."/>
            <person name="Solomon M.B."/>
            <person name="Breakwell D.P."/>
            <person name="Burnett S.H."/>
            <person name="Grose J.H."/>
        </authorList>
    </citation>
    <scope>NUCLEOTIDE SEQUENCE [LARGE SCALE GENOMIC DNA]</scope>
    <source>
        <strain evidence="10 11">16</strain>
    </source>
</reference>
<evidence type="ECO:0000313" key="10">
    <source>
        <dbReference type="EMBL" id="KPL54333.1"/>
    </source>
</evidence>
<dbReference type="GO" id="GO:0042597">
    <property type="term" value="C:periplasmic space"/>
    <property type="evidence" value="ECO:0007669"/>
    <property type="project" value="UniProtKB-SubCell"/>
</dbReference>
<feature type="disulfide bond" evidence="8">
    <location>
        <begin position="180"/>
        <end position="197"/>
    </location>
</feature>
<evidence type="ECO:0008006" key="12">
    <source>
        <dbReference type="Google" id="ProtNLM"/>
    </source>
</evidence>
<keyword evidence="4 9" id="KW-0732">Signal</keyword>
<evidence type="ECO:0000256" key="6">
    <source>
        <dbReference type="ARBA" id="ARBA00022982"/>
    </source>
</evidence>
<evidence type="ECO:0000256" key="4">
    <source>
        <dbReference type="ARBA" id="ARBA00022729"/>
    </source>
</evidence>
<comment type="similarity">
    <text evidence="2">Belongs to the aromatic amine dehydrogenase heavy chain family.</text>
</comment>
<keyword evidence="3" id="KW-0813">Transport</keyword>
<dbReference type="SUPFAM" id="SSF50969">
    <property type="entry name" value="YVTN repeat-like/Quinoprotein amine dehydrogenase"/>
    <property type="match status" value="1"/>
</dbReference>
<sequence>MRQNSREVFATLLLASAAVLPTVATAEDLRPEKVTVARLDAATPRIYAVDIAINHIVDGRAYVLNPETLEMIGLIGTGFAGQFYVPKGRDEVYVATSYYPKLTRGDRSDWLEVYDTQTLELKKEIRIVSRRAQALNYRPLMQASTDGRFMFVQNATPATSVTVVDMKAGKQSGEVPNPGCYGIYPAAAKPNVFSTLCGDGTMRSFTLDAKGAKASAKASAKFFDADKDALFLHAEQDGDTLWFVSFQGVVHKVSIAGETATVEDSFALAKDVEGDWRPGGYQPMALDAKAGMLYVLMHKGGAEGSHKNPAEEIWAIDLKAKKVAGRSPTQPATTLAILPGAKPALFGVNPIDAAVIRYDIEAGGAVKETKTAKVGEAVIQLEGK</sequence>
<dbReference type="Proteomes" id="UP000048984">
    <property type="component" value="Unassembled WGS sequence"/>
</dbReference>
<dbReference type="STRING" id="665126.ABB55_20715"/>
<evidence type="ECO:0000256" key="5">
    <source>
        <dbReference type="ARBA" id="ARBA00022764"/>
    </source>
</evidence>
<comment type="caution">
    <text evidence="10">The sequence shown here is derived from an EMBL/GenBank/DDBJ whole genome shotgun (WGS) entry which is preliminary data.</text>
</comment>
<dbReference type="EMBL" id="LJYW01000001">
    <property type="protein sequence ID" value="KPL54333.1"/>
    <property type="molecule type" value="Genomic_DNA"/>
</dbReference>
<evidence type="ECO:0000256" key="8">
    <source>
        <dbReference type="PIRSR" id="PIRSR609451-50"/>
    </source>
</evidence>
<dbReference type="RefSeq" id="WP_054360501.1">
    <property type="nucleotide sequence ID" value="NZ_LJYW01000001.1"/>
</dbReference>
<keyword evidence="8" id="KW-1015">Disulfide bond</keyword>
<keyword evidence="5" id="KW-0574">Periplasm</keyword>
<dbReference type="InterPro" id="IPR015943">
    <property type="entry name" value="WD40/YVTN_repeat-like_dom_sf"/>
</dbReference>
<evidence type="ECO:0000313" key="11">
    <source>
        <dbReference type="Proteomes" id="UP000048984"/>
    </source>
</evidence>
<protein>
    <recommendedName>
        <fullName evidence="12">Amine dehydrogenase</fullName>
    </recommendedName>
</protein>
<organism evidence="10 11">
    <name type="scientific">Prosthecodimorpha hirschii</name>
    <dbReference type="NCBI Taxonomy" id="665126"/>
    <lineage>
        <taxon>Bacteria</taxon>
        <taxon>Pseudomonadati</taxon>
        <taxon>Pseudomonadota</taxon>
        <taxon>Alphaproteobacteria</taxon>
        <taxon>Hyphomicrobiales</taxon>
        <taxon>Ancalomicrobiaceae</taxon>
        <taxon>Prosthecodimorpha</taxon>
    </lineage>
</organism>
<evidence type="ECO:0000256" key="2">
    <source>
        <dbReference type="ARBA" id="ARBA00010548"/>
    </source>
</evidence>
<keyword evidence="6" id="KW-0249">Electron transport</keyword>
<feature type="chain" id="PRO_5006132403" description="Amine dehydrogenase" evidence="9">
    <location>
        <begin position="27"/>
        <end position="384"/>
    </location>
</feature>
<proteinExistence type="inferred from homology"/>
<dbReference type="AlphaFoldDB" id="A0A0P6WHV1"/>
<name>A0A0P6WHV1_9HYPH</name>
<reference evidence="10 11" key="2">
    <citation type="submission" date="2015-10" db="EMBL/GenBank/DDBJ databases">
        <title>Draft Genome Sequence of Prosthecomicrobium hirschii ATCC 27832.</title>
        <authorList>
            <person name="Daniel J."/>
            <person name="Givan S.A."/>
            <person name="Brun Y.V."/>
            <person name="Brown P.J."/>
        </authorList>
    </citation>
    <scope>NUCLEOTIDE SEQUENCE [LARGE SCALE GENOMIC DNA]</scope>
    <source>
        <strain evidence="10 11">16</strain>
    </source>
</reference>
<evidence type="ECO:0000256" key="7">
    <source>
        <dbReference type="ARBA" id="ARBA00023002"/>
    </source>
</evidence>
<evidence type="ECO:0000256" key="1">
    <source>
        <dbReference type="ARBA" id="ARBA00004418"/>
    </source>
</evidence>
<gene>
    <name evidence="10" type="ORF">ABB55_20715</name>
</gene>
<dbReference type="GO" id="GO:0030058">
    <property type="term" value="F:aliphatic amine dehydrogenase activity"/>
    <property type="evidence" value="ECO:0007669"/>
    <property type="project" value="InterPro"/>
</dbReference>
<evidence type="ECO:0000256" key="9">
    <source>
        <dbReference type="SAM" id="SignalP"/>
    </source>
</evidence>
<keyword evidence="11" id="KW-1185">Reference proteome</keyword>